<proteinExistence type="predicted"/>
<dbReference type="Proteomes" id="UP001217417">
    <property type="component" value="Unassembled WGS sequence"/>
</dbReference>
<name>A0AAD7QL74_9ASCO</name>
<protein>
    <submittedName>
        <fullName evidence="1">Uncharacterized protein</fullName>
    </submittedName>
</protein>
<sequence length="441" mass="50563">MELVTIYMHVLSFVTKTYTGFKFQPIKIIRSAFESDLMTDSGTRVDLPYPVWNVQPATVGLASHNSDGFESTPYISRTFVHSFVIYFSVRLDDYHSGSMSSDDFPVTAAPGSLQMNNPLNTTSNVANAANDVVPYEPDTLRCSRCKHSKPIGNFKRGFRILKQCERCRAMDMQREKRRYDLMHHGAEEAYGWPVYENYYQFIRDLKKVLIRYPTTSEGEGADDATTYRQVTNAHFVLGNGFNIPTVGVVGYEVEKTQETMTEPKELFAAIIDAIYETTGYYFIRRYMRKNEVSCSFKVYYVCSRLRDKSNMPDIEFPTRKTNRRLLFDCGGNLSMNANFKDLTVSIAIRHNCIHIPAERQASRGQTTRSALVAYNQTPHPKWPIMKQIFTFLGSQENEINRPLHDYILDYLGGDRFIYDFRELVAACSRQDNGFANGFAEG</sequence>
<dbReference type="RefSeq" id="XP_056040752.1">
    <property type="nucleotide sequence ID" value="XM_056190214.1"/>
</dbReference>
<dbReference type="AlphaFoldDB" id="A0AAD7QL74"/>
<accession>A0AAD7QL74</accession>
<dbReference type="EMBL" id="JARPMG010000011">
    <property type="protein sequence ID" value="KAJ8097302.1"/>
    <property type="molecule type" value="Genomic_DNA"/>
</dbReference>
<gene>
    <name evidence="1" type="ORF">POJ06DRAFT_285985</name>
</gene>
<reference evidence="1" key="1">
    <citation type="submission" date="2023-03" db="EMBL/GenBank/DDBJ databases">
        <title>Near-Complete genome sequence of Lipomyces tetrasporous NRRL Y-64009, an oleaginous yeast capable of growing on lignocellulosic hydrolysates.</title>
        <authorList>
            <consortium name="Lawrence Berkeley National Laboratory"/>
            <person name="Jagtap S.S."/>
            <person name="Liu J.-J."/>
            <person name="Walukiewicz H.E."/>
            <person name="Pangilinan J."/>
            <person name="Lipzen A."/>
            <person name="Ahrendt S."/>
            <person name="Koriabine M."/>
            <person name="Cobaugh K."/>
            <person name="Salamov A."/>
            <person name="Yoshinaga Y."/>
            <person name="Ng V."/>
            <person name="Daum C."/>
            <person name="Grigoriev I.V."/>
            <person name="Slininger P.J."/>
            <person name="Dien B.S."/>
            <person name="Jin Y.-S."/>
            <person name="Rao C.V."/>
        </authorList>
    </citation>
    <scope>NUCLEOTIDE SEQUENCE</scope>
    <source>
        <strain evidence="1">NRRL Y-64009</strain>
    </source>
</reference>
<organism evidence="1 2">
    <name type="scientific">Lipomyces tetrasporus</name>
    <dbReference type="NCBI Taxonomy" id="54092"/>
    <lineage>
        <taxon>Eukaryota</taxon>
        <taxon>Fungi</taxon>
        <taxon>Dikarya</taxon>
        <taxon>Ascomycota</taxon>
        <taxon>Saccharomycotina</taxon>
        <taxon>Lipomycetes</taxon>
        <taxon>Lipomycetales</taxon>
        <taxon>Lipomycetaceae</taxon>
        <taxon>Lipomyces</taxon>
    </lineage>
</organism>
<keyword evidence="2" id="KW-1185">Reference proteome</keyword>
<evidence type="ECO:0000313" key="2">
    <source>
        <dbReference type="Proteomes" id="UP001217417"/>
    </source>
</evidence>
<comment type="caution">
    <text evidence="1">The sequence shown here is derived from an EMBL/GenBank/DDBJ whole genome shotgun (WGS) entry which is preliminary data.</text>
</comment>
<dbReference type="GeneID" id="80885380"/>
<evidence type="ECO:0000313" key="1">
    <source>
        <dbReference type="EMBL" id="KAJ8097302.1"/>
    </source>
</evidence>